<proteinExistence type="predicted"/>
<evidence type="ECO:0000313" key="1">
    <source>
        <dbReference type="EMBL" id="SBS95977.1"/>
    </source>
</evidence>
<name>A0A1A8WSQ4_PLAOA</name>
<accession>A0A1A8WSQ4</accession>
<reference evidence="1" key="1">
    <citation type="submission" date="2016-05" db="EMBL/GenBank/DDBJ databases">
        <authorList>
            <person name="Lavstsen T."/>
            <person name="Jespersen J.S."/>
        </authorList>
    </citation>
    <scope>NUCLEOTIDE SEQUENCE [LARGE SCALE GENOMIC DNA]</scope>
</reference>
<evidence type="ECO:0000313" key="3">
    <source>
        <dbReference type="Proteomes" id="UP000078546"/>
    </source>
</evidence>
<protein>
    <submittedName>
        <fullName evidence="1">PIR Superfamily Protein</fullName>
    </submittedName>
</protein>
<dbReference type="Proteomes" id="UP000078546">
    <property type="component" value="Unassembled WGS sequence"/>
</dbReference>
<dbReference type="Proteomes" id="UP000078560">
    <property type="component" value="Unassembled WGS sequence"/>
</dbReference>
<reference evidence="3 4" key="2">
    <citation type="submission" date="2016-05" db="EMBL/GenBank/DDBJ databases">
        <authorList>
            <person name="Naeem Raeece"/>
        </authorList>
    </citation>
    <scope>NUCLEOTIDE SEQUENCE [LARGE SCALE GENOMIC DNA]</scope>
</reference>
<dbReference type="EMBL" id="FLQU01002223">
    <property type="protein sequence ID" value="SBS95977.1"/>
    <property type="molecule type" value="Genomic_DNA"/>
</dbReference>
<evidence type="ECO:0000313" key="2">
    <source>
        <dbReference type="EMBL" id="SBS99030.1"/>
    </source>
</evidence>
<sequence length="94" mass="10600">MNTDLLTVLKNHSVQNEAPSHVKEDIIALSNSTPINVGVRVGAHFTLSFLYKITPIGSWVQRTILWKGDAMYNYDEGNGKDFLNQNSDFDNYIP</sequence>
<dbReference type="EMBL" id="FLQV01001101">
    <property type="protein sequence ID" value="SBS99030.1"/>
    <property type="molecule type" value="Genomic_DNA"/>
</dbReference>
<evidence type="ECO:0000313" key="4">
    <source>
        <dbReference type="Proteomes" id="UP000078560"/>
    </source>
</evidence>
<dbReference type="AlphaFoldDB" id="A0A1A8WSQ4"/>
<organism evidence="1 4">
    <name type="scientific">Plasmodium ovale curtisi</name>
    <dbReference type="NCBI Taxonomy" id="864141"/>
    <lineage>
        <taxon>Eukaryota</taxon>
        <taxon>Sar</taxon>
        <taxon>Alveolata</taxon>
        <taxon>Apicomplexa</taxon>
        <taxon>Aconoidasida</taxon>
        <taxon>Haemosporida</taxon>
        <taxon>Plasmodiidae</taxon>
        <taxon>Plasmodium</taxon>
        <taxon>Plasmodium (Plasmodium)</taxon>
    </lineage>
</organism>
<gene>
    <name evidence="2" type="ORF">POVCU1_050250</name>
    <name evidence="1" type="ORF">POVCU2_0100330</name>
</gene>